<name>A0A4P2THA1_9CAUD</name>
<evidence type="ECO:0000313" key="2">
    <source>
        <dbReference type="Proteomes" id="UP000305753"/>
    </source>
</evidence>
<accession>A0A4P2THA1</accession>
<sequence>MSQITFSERTKQILSNFSKISPSIFLHEGNILRTLDSTGGVMAKAVIEEDIPVNFPVGNLKGLLQTINLATFKNSKIEMDEDKMTLIAGNSTLDYYATDEDSVESIEDDVEPEYDINFTFDIDNETFCDFKSAAKGMGLPYVKIEGKDKVTMKAFNPDLPTSTVFTITLADTFDGTPFEVEMKLSNMQSIIDGNYTVKVCEEDGYNIFTAIDGNLEYIIGHEESL</sequence>
<dbReference type="Gene3D" id="3.70.10.10">
    <property type="match status" value="1"/>
</dbReference>
<dbReference type="Proteomes" id="UP000305753">
    <property type="component" value="Segment"/>
</dbReference>
<organism evidence="1 2">
    <name type="scientific">Vibrio phage VP-1</name>
    <dbReference type="NCBI Taxonomy" id="2234088"/>
    <lineage>
        <taxon>Viruses</taxon>
        <taxon>Duplodnaviria</taxon>
        <taxon>Heunggongvirae</taxon>
        <taxon>Uroviricota</taxon>
        <taxon>Caudoviricetes</taxon>
        <taxon>Pantevenvirales</taxon>
        <taxon>Ackermannviridae</taxon>
        <taxon>Vapseptimavirus</taxon>
        <taxon>Vapseptimavirus VAP7</taxon>
    </lineage>
</organism>
<reference evidence="1 2" key="1">
    <citation type="submission" date="2018-05" db="EMBL/GenBank/DDBJ databases">
        <title>Whole genome sequencing of Vibrio phage VP-1.</title>
        <authorList>
            <person name="Nandita M."/>
            <person name="Bhat S.G."/>
        </authorList>
    </citation>
    <scope>NUCLEOTIDE SEQUENCE [LARGE SCALE GENOMIC DNA]</scope>
</reference>
<dbReference type="SUPFAM" id="SSF55979">
    <property type="entry name" value="DNA clamp"/>
    <property type="match status" value="2"/>
</dbReference>
<evidence type="ECO:0000313" key="1">
    <source>
        <dbReference type="EMBL" id="AWY10159.1"/>
    </source>
</evidence>
<protein>
    <submittedName>
        <fullName evidence="1">Sliding clamp protein</fullName>
    </submittedName>
</protein>
<dbReference type="EMBL" id="MH363700">
    <property type="protein sequence ID" value="AWY10159.1"/>
    <property type="molecule type" value="Genomic_DNA"/>
</dbReference>
<proteinExistence type="predicted"/>
<dbReference type="InterPro" id="IPR046938">
    <property type="entry name" value="DNA_clamp_sf"/>
</dbReference>